<feature type="binding site" evidence="18">
    <location>
        <position position="23"/>
    </location>
    <ligand>
        <name>UDP-N-acetyl-alpha-D-glucosamine</name>
        <dbReference type="ChEBI" id="CHEBI:57705"/>
    </ligand>
</feature>
<dbReference type="Proteomes" id="UP000194003">
    <property type="component" value="Unassembled WGS sequence"/>
</dbReference>
<dbReference type="InterPro" id="IPR050065">
    <property type="entry name" value="GlmU-like"/>
</dbReference>
<evidence type="ECO:0000256" key="17">
    <source>
        <dbReference type="ARBA" id="ARBA00049628"/>
    </source>
</evidence>
<comment type="pathway">
    <text evidence="18">Nucleotide-sugar biosynthesis; UDP-N-acetyl-alpha-D-glucosamine biosynthesis; UDP-N-acetyl-alpha-D-glucosamine from N-acetyl-alpha-D-glucosamine 1-phosphate: step 1/1.</text>
</comment>
<dbReference type="GO" id="GO:0071555">
    <property type="term" value="P:cell wall organization"/>
    <property type="evidence" value="ECO:0007669"/>
    <property type="project" value="UniProtKB-KW"/>
</dbReference>
<feature type="binding site" evidence="18">
    <location>
        <position position="141"/>
    </location>
    <ligand>
        <name>UDP-N-acetyl-alpha-D-glucosamine</name>
        <dbReference type="ChEBI" id="CHEBI:57705"/>
    </ligand>
</feature>
<dbReference type="GO" id="GO:0019134">
    <property type="term" value="F:glucosamine-1-phosphate N-acetyltransferase activity"/>
    <property type="evidence" value="ECO:0007669"/>
    <property type="project" value="UniProtKB-UniRule"/>
</dbReference>
<feature type="binding site" evidence="18">
    <location>
        <begin position="79"/>
        <end position="80"/>
    </location>
    <ligand>
        <name>UDP-N-acetyl-alpha-D-glucosamine</name>
        <dbReference type="ChEBI" id="CHEBI:57705"/>
    </ligand>
</feature>
<dbReference type="Pfam" id="PF00132">
    <property type="entry name" value="Hexapep"/>
    <property type="match status" value="2"/>
</dbReference>
<dbReference type="PROSITE" id="PS00101">
    <property type="entry name" value="HEXAPEP_TRANSFERASES"/>
    <property type="match status" value="1"/>
</dbReference>
<dbReference type="RefSeq" id="WP_085446240.1">
    <property type="nucleotide sequence ID" value="NZ_LVJN01000021.1"/>
</dbReference>
<evidence type="ECO:0000256" key="14">
    <source>
        <dbReference type="ARBA" id="ARBA00023316"/>
    </source>
</evidence>
<name>A0A1Y2JZS4_9PROT</name>
<gene>
    <name evidence="18" type="primary">glmU</name>
    <name evidence="20" type="ORF">MAIT1_00441</name>
</gene>
<evidence type="ECO:0000313" key="21">
    <source>
        <dbReference type="Proteomes" id="UP000194003"/>
    </source>
</evidence>
<feature type="binding site" evidence="18">
    <location>
        <position position="359"/>
    </location>
    <ligand>
        <name>UDP-N-acetyl-alpha-D-glucosamine</name>
        <dbReference type="ChEBI" id="CHEBI:57705"/>
    </ligand>
</feature>
<evidence type="ECO:0000256" key="4">
    <source>
        <dbReference type="ARBA" id="ARBA00022490"/>
    </source>
</evidence>
<dbReference type="Gene3D" id="3.90.550.10">
    <property type="entry name" value="Spore Coat Polysaccharide Biosynthesis Protein SpsA, Chain A"/>
    <property type="match status" value="1"/>
</dbReference>
<keyword evidence="9 18" id="KW-0460">Magnesium</keyword>
<comment type="catalytic activity">
    <reaction evidence="15 18">
        <text>alpha-D-glucosamine 1-phosphate + acetyl-CoA = N-acetyl-alpha-D-glucosamine 1-phosphate + CoA + H(+)</text>
        <dbReference type="Rhea" id="RHEA:13725"/>
        <dbReference type="ChEBI" id="CHEBI:15378"/>
        <dbReference type="ChEBI" id="CHEBI:57287"/>
        <dbReference type="ChEBI" id="CHEBI:57288"/>
        <dbReference type="ChEBI" id="CHEBI:57776"/>
        <dbReference type="ChEBI" id="CHEBI:58516"/>
        <dbReference type="EC" id="2.3.1.157"/>
    </reaction>
</comment>
<dbReference type="UniPathway" id="UPA00113">
    <property type="reaction ID" value="UER00532"/>
</dbReference>
<dbReference type="GO" id="GO:0008360">
    <property type="term" value="P:regulation of cell shape"/>
    <property type="evidence" value="ECO:0007669"/>
    <property type="project" value="UniProtKB-KW"/>
</dbReference>
<feature type="binding site" evidence="18">
    <location>
        <position position="171"/>
    </location>
    <ligand>
        <name>UDP-N-acetyl-alpha-D-glucosamine</name>
        <dbReference type="ChEBI" id="CHEBI:57705"/>
    </ligand>
</feature>
<evidence type="ECO:0000256" key="1">
    <source>
        <dbReference type="ARBA" id="ARBA00004496"/>
    </source>
</evidence>
<evidence type="ECO:0000259" key="19">
    <source>
        <dbReference type="Pfam" id="PF12804"/>
    </source>
</evidence>
<comment type="function">
    <text evidence="17 18">Catalyzes the last two sequential reactions in the de novo biosynthetic pathway for UDP-N-acetylglucosamine (UDP-GlcNAc). The C-terminal domain catalyzes the transfer of acetyl group from acetyl coenzyme A to glucosamine-1-phosphate (GlcN-1-P) to produce N-acetylglucosamine-1-phosphate (GlcNAc-1-P), which is converted into UDP-GlcNAc by the transfer of uridine 5-monophosphate (from uridine 5-triphosphate), a reaction catalyzed by the N-terminal domain.</text>
</comment>
<evidence type="ECO:0000256" key="5">
    <source>
        <dbReference type="ARBA" id="ARBA00022679"/>
    </source>
</evidence>
<dbReference type="GO" id="GO:0009252">
    <property type="term" value="P:peptidoglycan biosynthetic process"/>
    <property type="evidence" value="ECO:0007669"/>
    <property type="project" value="UniProtKB-UniRule"/>
</dbReference>
<feature type="binding site" evidence="18">
    <location>
        <position position="74"/>
    </location>
    <ligand>
        <name>UDP-N-acetyl-alpha-D-glucosamine</name>
        <dbReference type="ChEBI" id="CHEBI:57705"/>
    </ligand>
</feature>
<feature type="binding site" evidence="18">
    <location>
        <position position="431"/>
    </location>
    <ligand>
        <name>acetyl-CoA</name>
        <dbReference type="ChEBI" id="CHEBI:57288"/>
    </ligand>
</feature>
<protein>
    <recommendedName>
        <fullName evidence="18">Bifunctional protein GlmU</fullName>
    </recommendedName>
    <domain>
        <recommendedName>
            <fullName evidence="18">UDP-N-acetylglucosamine pyrophosphorylase</fullName>
            <ecNumber evidence="18">2.7.7.23</ecNumber>
        </recommendedName>
        <alternativeName>
            <fullName evidence="18">N-acetylglucosamine-1-phosphate uridyltransferase</fullName>
        </alternativeName>
    </domain>
    <domain>
        <recommendedName>
            <fullName evidence="18">Glucosamine-1-phosphate N-acetyltransferase</fullName>
            <ecNumber evidence="18">2.3.1.157</ecNumber>
        </recommendedName>
    </domain>
</protein>
<dbReference type="GO" id="GO:0000902">
    <property type="term" value="P:cell morphogenesis"/>
    <property type="evidence" value="ECO:0007669"/>
    <property type="project" value="UniProtKB-UniRule"/>
</dbReference>
<dbReference type="OrthoDB" id="9775031at2"/>
<comment type="caution">
    <text evidence="20">The sequence shown here is derived from an EMBL/GenBank/DDBJ whole genome shotgun (WGS) entry which is preliminary data.</text>
</comment>
<dbReference type="Gene3D" id="2.160.10.10">
    <property type="entry name" value="Hexapeptide repeat proteins"/>
    <property type="match status" value="1"/>
</dbReference>
<evidence type="ECO:0000256" key="18">
    <source>
        <dbReference type="HAMAP-Rule" id="MF_01631"/>
    </source>
</evidence>
<feature type="binding site" evidence="18">
    <location>
        <position position="341"/>
    </location>
    <ligand>
        <name>UDP-N-acetyl-alpha-D-glucosamine</name>
        <dbReference type="ChEBI" id="CHEBI:57705"/>
    </ligand>
</feature>
<comment type="cofactor">
    <cofactor evidence="18">
        <name>Mg(2+)</name>
        <dbReference type="ChEBI" id="CHEBI:18420"/>
    </cofactor>
    <text evidence="18">Binds 1 Mg(2+) ion per subunit.</text>
</comment>
<evidence type="ECO:0000256" key="11">
    <source>
        <dbReference type="ARBA" id="ARBA00022984"/>
    </source>
</evidence>
<keyword evidence="8 18" id="KW-0677">Repeat</keyword>
<feature type="binding site" evidence="18">
    <location>
        <position position="448"/>
    </location>
    <ligand>
        <name>acetyl-CoA</name>
        <dbReference type="ChEBI" id="CHEBI:57288"/>
    </ligand>
</feature>
<keyword evidence="4 18" id="KW-0963">Cytoplasm</keyword>
<evidence type="ECO:0000313" key="20">
    <source>
        <dbReference type="EMBL" id="OSM00034.1"/>
    </source>
</evidence>
<dbReference type="InterPro" id="IPR018357">
    <property type="entry name" value="Hexapep_transf_CS"/>
</dbReference>
<dbReference type="InterPro" id="IPR011004">
    <property type="entry name" value="Trimer_LpxA-like_sf"/>
</dbReference>
<comment type="catalytic activity">
    <reaction evidence="16 18">
        <text>N-acetyl-alpha-D-glucosamine 1-phosphate + UTP + H(+) = UDP-N-acetyl-alpha-D-glucosamine + diphosphate</text>
        <dbReference type="Rhea" id="RHEA:13509"/>
        <dbReference type="ChEBI" id="CHEBI:15378"/>
        <dbReference type="ChEBI" id="CHEBI:33019"/>
        <dbReference type="ChEBI" id="CHEBI:46398"/>
        <dbReference type="ChEBI" id="CHEBI:57705"/>
        <dbReference type="ChEBI" id="CHEBI:57776"/>
        <dbReference type="EC" id="2.7.7.23"/>
    </reaction>
</comment>
<evidence type="ECO:0000256" key="10">
    <source>
        <dbReference type="ARBA" id="ARBA00022960"/>
    </source>
</evidence>
<evidence type="ECO:0000256" key="12">
    <source>
        <dbReference type="ARBA" id="ARBA00023268"/>
    </source>
</evidence>
<comment type="subcellular location">
    <subcellularLocation>
        <location evidence="1 18">Cytoplasm</location>
    </subcellularLocation>
</comment>
<evidence type="ECO:0000256" key="13">
    <source>
        <dbReference type="ARBA" id="ARBA00023315"/>
    </source>
</evidence>
<dbReference type="HAMAP" id="MF_01631">
    <property type="entry name" value="GlmU"/>
    <property type="match status" value="1"/>
</dbReference>
<keyword evidence="21" id="KW-1185">Reference proteome</keyword>
<comment type="pathway">
    <text evidence="18">Nucleotide-sugar biosynthesis; UDP-N-acetyl-alpha-D-glucosamine biosynthesis; N-acetyl-alpha-D-glucosamine 1-phosphate from alpha-D-glucosamine 6-phosphate (route II): step 2/2.</text>
</comment>
<dbReference type="GO" id="GO:0000287">
    <property type="term" value="F:magnesium ion binding"/>
    <property type="evidence" value="ECO:0007669"/>
    <property type="project" value="UniProtKB-UniRule"/>
</dbReference>
<comment type="subunit">
    <text evidence="18">Homotrimer.</text>
</comment>
<comment type="caution">
    <text evidence="18">Lacks conserved residue(s) required for the propagation of feature annotation.</text>
</comment>
<dbReference type="PANTHER" id="PTHR43584:SF3">
    <property type="entry name" value="BIFUNCTIONAL PROTEIN GLMU"/>
    <property type="match status" value="1"/>
</dbReference>
<evidence type="ECO:0000256" key="6">
    <source>
        <dbReference type="ARBA" id="ARBA00022695"/>
    </source>
</evidence>
<evidence type="ECO:0000256" key="16">
    <source>
        <dbReference type="ARBA" id="ARBA00048493"/>
    </source>
</evidence>
<comment type="pathway">
    <text evidence="18">Bacterial outer membrane biogenesis; LPS lipid A biosynthesis.</text>
</comment>
<dbReference type="SUPFAM" id="SSF51161">
    <property type="entry name" value="Trimeric LpxA-like enzymes"/>
    <property type="match status" value="1"/>
</dbReference>
<feature type="active site" description="Proton acceptor" evidence="18">
    <location>
        <position position="371"/>
    </location>
</feature>
<dbReference type="GO" id="GO:0006048">
    <property type="term" value="P:UDP-N-acetylglucosamine biosynthetic process"/>
    <property type="evidence" value="ECO:0007669"/>
    <property type="project" value="UniProtKB-UniPathway"/>
</dbReference>
<feature type="region of interest" description="Linker" evidence="18">
    <location>
        <begin position="238"/>
        <end position="258"/>
    </location>
</feature>
<dbReference type="GO" id="GO:0016020">
    <property type="term" value="C:membrane"/>
    <property type="evidence" value="ECO:0007669"/>
    <property type="project" value="GOC"/>
</dbReference>
<evidence type="ECO:0000256" key="8">
    <source>
        <dbReference type="ARBA" id="ARBA00022737"/>
    </source>
</evidence>
<organism evidence="20 21">
    <name type="scientific">Magnetofaba australis IT-1</name>
    <dbReference type="NCBI Taxonomy" id="1434232"/>
    <lineage>
        <taxon>Bacteria</taxon>
        <taxon>Pseudomonadati</taxon>
        <taxon>Pseudomonadota</taxon>
        <taxon>Magnetococcia</taxon>
        <taxon>Magnetococcales</taxon>
        <taxon>Magnetococcaceae</taxon>
        <taxon>Magnetofaba</taxon>
    </lineage>
</organism>
<dbReference type="Pfam" id="PF12804">
    <property type="entry name" value="NTP_transf_3"/>
    <property type="match status" value="1"/>
</dbReference>
<dbReference type="CDD" id="cd02540">
    <property type="entry name" value="GT2_GlmU_N_bac"/>
    <property type="match status" value="1"/>
</dbReference>
<dbReference type="InterPro" id="IPR001451">
    <property type="entry name" value="Hexapep"/>
</dbReference>
<dbReference type="UniPathway" id="UPA00973"/>
<dbReference type="SUPFAM" id="SSF53448">
    <property type="entry name" value="Nucleotide-diphospho-sugar transferases"/>
    <property type="match status" value="1"/>
</dbReference>
<keyword evidence="5 18" id="KW-0808">Transferase</keyword>
<dbReference type="GO" id="GO:0003977">
    <property type="term" value="F:UDP-N-acetylglucosamine diphosphorylase activity"/>
    <property type="evidence" value="ECO:0007669"/>
    <property type="project" value="UniProtKB-UniRule"/>
</dbReference>
<keyword evidence="6 18" id="KW-0548">Nucleotidyltransferase</keyword>
<feature type="binding site" evidence="18">
    <location>
        <position position="235"/>
    </location>
    <ligand>
        <name>UDP-N-acetyl-alpha-D-glucosamine</name>
        <dbReference type="ChEBI" id="CHEBI:57705"/>
    </ligand>
</feature>
<dbReference type="NCBIfam" id="TIGR01173">
    <property type="entry name" value="glmU"/>
    <property type="match status" value="1"/>
</dbReference>
<feature type="domain" description="MobA-like NTP transferase" evidence="19">
    <location>
        <begin position="6"/>
        <end position="152"/>
    </location>
</feature>
<feature type="binding site" evidence="18">
    <location>
        <position position="156"/>
    </location>
    <ligand>
        <name>UDP-N-acetyl-alpha-D-glucosamine</name>
        <dbReference type="ChEBI" id="CHEBI:57705"/>
    </ligand>
</feature>
<keyword evidence="10 18" id="KW-0133">Cell shape</keyword>
<dbReference type="STRING" id="1434232.MAIT1_00441"/>
<dbReference type="CDD" id="cd03353">
    <property type="entry name" value="LbH_GlmU_C"/>
    <property type="match status" value="1"/>
</dbReference>
<evidence type="ECO:0000256" key="15">
    <source>
        <dbReference type="ARBA" id="ARBA00048247"/>
    </source>
</evidence>
<reference evidence="20 21" key="1">
    <citation type="journal article" date="2016" name="BMC Genomics">
        <title>Combined genomic and structural analyses of a cultured magnetotactic bacterium reveals its niche adaptation to a dynamic environment.</title>
        <authorList>
            <person name="Araujo A.C."/>
            <person name="Morillo V."/>
            <person name="Cypriano J."/>
            <person name="Teixeira L.C."/>
            <person name="Leao P."/>
            <person name="Lyra S."/>
            <person name="Almeida L.G."/>
            <person name="Bazylinski D.A."/>
            <person name="Vasconcellos A.T."/>
            <person name="Abreu F."/>
            <person name="Lins U."/>
        </authorList>
    </citation>
    <scope>NUCLEOTIDE SEQUENCE [LARGE SCALE GENOMIC DNA]</scope>
    <source>
        <strain evidence="20 21">IT-1</strain>
    </source>
</reference>
<comment type="similarity">
    <text evidence="2 18">In the C-terminal section; belongs to the transferase hexapeptide repeat family.</text>
</comment>
<feature type="binding site" evidence="18">
    <location>
        <position position="413"/>
    </location>
    <ligand>
        <name>acetyl-CoA</name>
        <dbReference type="ChEBI" id="CHEBI:57288"/>
    </ligand>
</feature>
<dbReference type="GO" id="GO:0005737">
    <property type="term" value="C:cytoplasm"/>
    <property type="evidence" value="ECO:0007669"/>
    <property type="project" value="UniProtKB-SubCell"/>
</dbReference>
<dbReference type="EMBL" id="LVJN01000021">
    <property type="protein sequence ID" value="OSM00034.1"/>
    <property type="molecule type" value="Genomic_DNA"/>
</dbReference>
<dbReference type="PANTHER" id="PTHR43584">
    <property type="entry name" value="NUCLEOTIDYL TRANSFERASE"/>
    <property type="match status" value="1"/>
</dbReference>
<feature type="binding site" evidence="18">
    <location>
        <position position="104"/>
    </location>
    <ligand>
        <name>Mg(2+)</name>
        <dbReference type="ChEBI" id="CHEBI:18420"/>
    </ligand>
</feature>
<evidence type="ECO:0000256" key="2">
    <source>
        <dbReference type="ARBA" id="ARBA00007707"/>
    </source>
</evidence>
<evidence type="ECO:0000256" key="3">
    <source>
        <dbReference type="ARBA" id="ARBA00007947"/>
    </source>
</evidence>
<dbReference type="EC" id="2.3.1.157" evidence="18"/>
<dbReference type="GO" id="GO:0009245">
    <property type="term" value="P:lipid A biosynthetic process"/>
    <property type="evidence" value="ECO:0007669"/>
    <property type="project" value="UniProtKB-UniRule"/>
</dbReference>
<dbReference type="InterPro" id="IPR029044">
    <property type="entry name" value="Nucleotide-diphossugar_trans"/>
</dbReference>
<dbReference type="AlphaFoldDB" id="A0A1Y2JZS4"/>
<sequence length="469" mass="49227">MADCAVLILAAGKGTRMKSELPKVLHPLAEKPLLAHVLDAARGLNPSRIVVVVGHGGDQVRAAMAADDVSFVTQEPQLGTGHAVQCGLTALGEVSGELLILNGDVPLIRTETLTGLLDLHRRGGHPVTVLSCMQNPPTGYGRMVRGELGNLERIVEEKDADTETRAINEINSGTYCVDAARLPGWLSQLSTDNAQGEYYLTDIVPMANSEHREGSGSGLAGAFCHHDGMELSGINNRVQLAQLGAAFRNRLTERLMMDGVSFIDPGSCWIAADAKIGRDTQIAPGVIIGPNVTIAEGCVIGPYCEIRNADLGPGTVLHAYCHVDGAVAKGPGSIGPFARLRPGTVLEANIKVGDFVELKKTHLGEGSKVPHLAYVGDAEIGKNCNIGCGTITCNYDGVNKHKTTLGDGVFIGSDTQLVAPVTLGDGAYVGAGSTITKDVPGDALATSRVGQRVTEGWAAKRRATLKKNK</sequence>
<dbReference type="InterPro" id="IPR005882">
    <property type="entry name" value="Bifunctional_GlmU"/>
</dbReference>
<feature type="region of interest" description="N-acetyltransferase" evidence="18">
    <location>
        <begin position="259"/>
        <end position="469"/>
    </location>
</feature>
<dbReference type="EC" id="2.7.7.23" evidence="18"/>
<feature type="binding site" evidence="18">
    <location>
        <begin position="394"/>
        <end position="395"/>
    </location>
    <ligand>
        <name>acetyl-CoA</name>
        <dbReference type="ChEBI" id="CHEBI:57288"/>
    </ligand>
</feature>
<feature type="binding site" evidence="18">
    <location>
        <position position="385"/>
    </location>
    <ligand>
        <name>UDP-N-acetyl-alpha-D-glucosamine</name>
        <dbReference type="ChEBI" id="CHEBI:57705"/>
    </ligand>
</feature>
<comment type="similarity">
    <text evidence="3 18">In the N-terminal section; belongs to the N-acetylglucosamine-1-phosphate uridyltransferase family.</text>
</comment>
<feature type="binding site" evidence="18">
    <location>
        <position position="374"/>
    </location>
    <ligand>
        <name>UDP-N-acetyl-alpha-D-glucosamine</name>
        <dbReference type="ChEBI" id="CHEBI:57705"/>
    </ligand>
</feature>
<keyword evidence="11 18" id="KW-0573">Peptidoglycan synthesis</keyword>
<keyword evidence="13 18" id="KW-0012">Acyltransferase</keyword>
<feature type="binding site" evidence="18">
    <location>
        <position position="235"/>
    </location>
    <ligand>
        <name>Mg(2+)</name>
        <dbReference type="ChEBI" id="CHEBI:18420"/>
    </ligand>
</feature>
<evidence type="ECO:0000256" key="9">
    <source>
        <dbReference type="ARBA" id="ARBA00022842"/>
    </source>
</evidence>
<proteinExistence type="inferred from homology"/>
<dbReference type="InterPro" id="IPR025877">
    <property type="entry name" value="MobA-like_NTP_Trfase"/>
</dbReference>
<feature type="binding site" evidence="18">
    <location>
        <begin position="9"/>
        <end position="12"/>
    </location>
    <ligand>
        <name>UDP-N-acetyl-alpha-D-glucosamine</name>
        <dbReference type="ChEBI" id="CHEBI:57705"/>
    </ligand>
</feature>
<feature type="region of interest" description="Pyrophosphorylase" evidence="18">
    <location>
        <begin position="1"/>
        <end position="237"/>
    </location>
</feature>
<keyword evidence="12 18" id="KW-0511">Multifunctional enzyme</keyword>
<evidence type="ECO:0000256" key="7">
    <source>
        <dbReference type="ARBA" id="ARBA00022723"/>
    </source>
</evidence>
<keyword evidence="7 18" id="KW-0479">Metal-binding</keyword>
<dbReference type="InterPro" id="IPR038009">
    <property type="entry name" value="GlmU_C_LbH"/>
</dbReference>
<keyword evidence="14 18" id="KW-0961">Cell wall biogenesis/degradation</keyword>
<accession>A0A1Y2JZS4</accession>